<keyword evidence="6 8" id="KW-0472">Membrane</keyword>
<feature type="region of interest" description="Disordered" evidence="7">
    <location>
        <begin position="725"/>
        <end position="796"/>
    </location>
</feature>
<feature type="transmembrane region" description="Helical" evidence="8">
    <location>
        <begin position="620"/>
        <end position="642"/>
    </location>
</feature>
<feature type="domain" description="ML-like" evidence="9">
    <location>
        <begin position="128"/>
        <end position="269"/>
    </location>
</feature>
<keyword evidence="4" id="KW-0732">Signal</keyword>
<evidence type="ECO:0000313" key="10">
    <source>
        <dbReference type="EMBL" id="CRK09785.1"/>
    </source>
</evidence>
<feature type="transmembrane region" description="Helical" evidence="8">
    <location>
        <begin position="474"/>
        <end position="498"/>
    </location>
</feature>
<evidence type="ECO:0000256" key="5">
    <source>
        <dbReference type="ARBA" id="ARBA00022989"/>
    </source>
</evidence>
<keyword evidence="5 8" id="KW-1133">Transmembrane helix</keyword>
<evidence type="ECO:0000256" key="8">
    <source>
        <dbReference type="SAM" id="Phobius"/>
    </source>
</evidence>
<dbReference type="GO" id="GO:0016020">
    <property type="term" value="C:membrane"/>
    <property type="evidence" value="ECO:0007669"/>
    <property type="project" value="UniProtKB-SubCell"/>
</dbReference>
<feature type="transmembrane region" description="Helical" evidence="8">
    <location>
        <begin position="504"/>
        <end position="526"/>
    </location>
</feature>
<protein>
    <recommendedName>
        <fullName evidence="9">ML-like domain-containing protein</fullName>
    </recommendedName>
</protein>
<feature type="transmembrane region" description="Helical" evidence="8">
    <location>
        <begin position="593"/>
        <end position="613"/>
    </location>
</feature>
<dbReference type="InterPro" id="IPR032800">
    <property type="entry name" value="TRP_N"/>
</dbReference>
<evidence type="ECO:0000256" key="2">
    <source>
        <dbReference type="ARBA" id="ARBA00010642"/>
    </source>
</evidence>
<dbReference type="STRING" id="100787.A0A0G4KLK1"/>
<keyword evidence="3 8" id="KW-0812">Transmembrane</keyword>
<keyword evidence="11" id="KW-1185">Reference proteome</keyword>
<dbReference type="Proteomes" id="UP000044602">
    <property type="component" value="Unassembled WGS sequence"/>
</dbReference>
<feature type="transmembrane region" description="Helical" evidence="8">
    <location>
        <begin position="654"/>
        <end position="684"/>
    </location>
</feature>
<dbReference type="InterPro" id="IPR010308">
    <property type="entry name" value="TRP_C"/>
</dbReference>
<reference evidence="10 11" key="1">
    <citation type="submission" date="2015-05" db="EMBL/GenBank/DDBJ databases">
        <authorList>
            <person name="Wang D.B."/>
            <person name="Wang M."/>
        </authorList>
    </citation>
    <scope>NUCLEOTIDE SEQUENCE [LARGE SCALE GENOMIC DNA]</scope>
    <source>
        <strain evidence="10">VL1</strain>
    </source>
</reference>
<dbReference type="SMART" id="SM01320">
    <property type="entry name" value="TRP_N"/>
    <property type="match status" value="1"/>
</dbReference>
<evidence type="ECO:0000256" key="6">
    <source>
        <dbReference type="ARBA" id="ARBA00023136"/>
    </source>
</evidence>
<comment type="subcellular location">
    <subcellularLocation>
        <location evidence="1">Membrane</location>
        <topology evidence="1">Multi-pass membrane protein</topology>
    </subcellularLocation>
</comment>
<dbReference type="GO" id="GO:0009272">
    <property type="term" value="P:fungal-type cell wall biogenesis"/>
    <property type="evidence" value="ECO:0007669"/>
    <property type="project" value="TreeGrafter"/>
</dbReference>
<evidence type="ECO:0000259" key="9">
    <source>
        <dbReference type="SMART" id="SM01320"/>
    </source>
</evidence>
<dbReference type="GO" id="GO:0055085">
    <property type="term" value="P:transmembrane transport"/>
    <property type="evidence" value="ECO:0007669"/>
    <property type="project" value="TreeGrafter"/>
</dbReference>
<feature type="compositionally biased region" description="Basic and acidic residues" evidence="7">
    <location>
        <begin position="728"/>
        <end position="740"/>
    </location>
</feature>
<dbReference type="PANTHER" id="PTHR31145">
    <property type="entry name" value="INTEGRAL MEMBRANE PROTEIN (AFU_ORTHOLOGUE AFUA_7G01610)"/>
    <property type="match status" value="1"/>
</dbReference>
<proteinExistence type="inferred from homology"/>
<evidence type="ECO:0000313" key="11">
    <source>
        <dbReference type="Proteomes" id="UP000044602"/>
    </source>
</evidence>
<dbReference type="PANTHER" id="PTHR31145:SF2">
    <property type="entry name" value="FLAVIN CARRIER PROTEIN 2"/>
    <property type="match status" value="1"/>
</dbReference>
<dbReference type="EMBL" id="CVQH01002224">
    <property type="protein sequence ID" value="CRK09785.1"/>
    <property type="molecule type" value="Genomic_DNA"/>
</dbReference>
<dbReference type="Pfam" id="PF06011">
    <property type="entry name" value="TRP"/>
    <property type="match status" value="1"/>
</dbReference>
<name>A0A0G4KLK1_VERLO</name>
<comment type="similarity">
    <text evidence="2">Belongs to the transient receptor potential (TRP) ion channel family.</text>
</comment>
<dbReference type="InterPro" id="IPR040241">
    <property type="entry name" value="TRP_Flc/Pkd2-like"/>
</dbReference>
<feature type="compositionally biased region" description="Basic and acidic residues" evidence="7">
    <location>
        <begin position="767"/>
        <end position="777"/>
    </location>
</feature>
<evidence type="ECO:0000256" key="4">
    <source>
        <dbReference type="ARBA" id="ARBA00022729"/>
    </source>
</evidence>
<gene>
    <name evidence="10" type="ORF">BN1708_002277</name>
</gene>
<sequence>MTPRVNLPHFRDPEYAFLCHEPVLGCGTVPNLADRIGSRVFPFQICAFLTHHSRPRISPSHLFNAAVRSHSRRSFPIFNDARSIRHIRLSYARHISAPRVTRYALIMMWQSCLTLGLLTLLSSASAERLLRSNSLDSCQKDSSFSASLFNVVYTPDNNTIFAQLSAMSTVNDYIIAEIVLDVYGYQAVHQNFDPCTLEDMKATICPLTVGKLPPRFNFRVGDSVSKQIPGIAYAFPDLDAKVRVHIRSTRTDETLACVEAKFSNDKTVDLVGVKWATAAVTLVGLITSALMSGVGYTNAAAHLGASTLSLFAYFQAQAMVGLSGVPLPPAAQAWTQNFVWSLGLIRIGFMQTIFTWYQRSTGGDAAGLLDNALGASVQVMKRSLDPAAGGLQKRSNVVLDTGAYVVYGIQRVGYKAHIETTNIVMTSIVFSAFLVLVSALFVYLARLILNFCVKRGWVKDTRFPELRGGGWRMLLKGITLRMLLAVFPAIAIFCFWEFAQADSAAIVVLCVFLLFGSMLVLGVAAVRIITIGRNSKAVHRSAAYQLFSNQEYLQIWGFLYVPFRATAYYYILPLLVHTVVKAAIIAFGQHNGVAQAICLIIVEAVALAAASLLRPWMAKSINVLNIAICSVNFVNAIFLFLLTNKFDAPGLLVGVVGILIFLVNAIFSLILLLLVIISSIMAFWRKNPDDRYRAMDDDRVMFWKSRTSMVPSMVATQELEALAATARGAKDSQEGSHRIESPPLTPTIGARPGSRRVDSPALNERSSSVHDSVRDEQYAAPRAPWKRGNRDSGMTE</sequence>
<feature type="transmembrane region" description="Helical" evidence="8">
    <location>
        <begin position="567"/>
        <end position="587"/>
    </location>
</feature>
<evidence type="ECO:0000256" key="3">
    <source>
        <dbReference type="ARBA" id="ARBA00022692"/>
    </source>
</evidence>
<organism evidence="10 11">
    <name type="scientific">Verticillium longisporum</name>
    <name type="common">Verticillium dahliae var. longisporum</name>
    <dbReference type="NCBI Taxonomy" id="100787"/>
    <lineage>
        <taxon>Eukaryota</taxon>
        <taxon>Fungi</taxon>
        <taxon>Dikarya</taxon>
        <taxon>Ascomycota</taxon>
        <taxon>Pezizomycotina</taxon>
        <taxon>Sordariomycetes</taxon>
        <taxon>Hypocreomycetidae</taxon>
        <taxon>Glomerellales</taxon>
        <taxon>Plectosphaerellaceae</taxon>
        <taxon>Verticillium</taxon>
    </lineage>
</organism>
<feature type="transmembrane region" description="Helical" evidence="8">
    <location>
        <begin position="428"/>
        <end position="453"/>
    </location>
</feature>
<dbReference type="AlphaFoldDB" id="A0A0G4KLK1"/>
<evidence type="ECO:0000256" key="1">
    <source>
        <dbReference type="ARBA" id="ARBA00004141"/>
    </source>
</evidence>
<evidence type="ECO:0000256" key="7">
    <source>
        <dbReference type="SAM" id="MobiDB-lite"/>
    </source>
</evidence>
<accession>A0A0G4KLK1</accession>
<dbReference type="Pfam" id="PF14558">
    <property type="entry name" value="TRP_N"/>
    <property type="match status" value="1"/>
</dbReference>